<dbReference type="InterPro" id="IPR036640">
    <property type="entry name" value="ABC1_TM_sf"/>
</dbReference>
<dbReference type="GO" id="GO:0005886">
    <property type="term" value="C:plasma membrane"/>
    <property type="evidence" value="ECO:0007669"/>
    <property type="project" value="UniProtKB-SubCell"/>
</dbReference>
<dbReference type="FunFam" id="3.40.50.300:FF:000218">
    <property type="entry name" value="Multidrug ABC transporter ATP-binding protein"/>
    <property type="match status" value="1"/>
</dbReference>
<evidence type="ECO:0000256" key="1">
    <source>
        <dbReference type="ARBA" id="ARBA00004651"/>
    </source>
</evidence>
<dbReference type="EMBL" id="CACRUE010000022">
    <property type="protein sequence ID" value="VYT91002.1"/>
    <property type="molecule type" value="Genomic_DNA"/>
</dbReference>
<dbReference type="GO" id="GO:0005524">
    <property type="term" value="F:ATP binding"/>
    <property type="evidence" value="ECO:0007669"/>
    <property type="project" value="UniProtKB-KW"/>
</dbReference>
<dbReference type="CDD" id="cd07346">
    <property type="entry name" value="ABC_6TM_exporters"/>
    <property type="match status" value="1"/>
</dbReference>
<keyword evidence="3" id="KW-0547">Nucleotide-binding</keyword>
<dbReference type="AlphaFoldDB" id="A0A6N3ATF0"/>
<dbReference type="PROSITE" id="PS50893">
    <property type="entry name" value="ABC_TRANSPORTER_2"/>
    <property type="match status" value="1"/>
</dbReference>
<dbReference type="EC" id="3.6.3.-" evidence="10"/>
<sequence>MAVLKKLFAYAGNHKYLTMLSLFLSFISAILLLMPFVWIWKVVQVILDVYPNFNLAGDAAQYGWYALIFAAAGILVYVMSLLCSHLSAFRIASNMRKEAMHHVMKLPMGYLSKEGSGKIRKIIDESATSTETYLAHQLPDMVQLVTTVVAAVVCLFIFNWKFGVASLIPLALAFVNMSKMMGKDLEVSMKEYMDALEGMSNEAVEYIRGIPVVKTFQQTVFSFERFYKSIKSYEKFALGYTDKMRMPMTGFIAFVNSIFIFLIGSMIILVLNGFSVSSLLPDFLFYVIFTPILAVATNKIMFASENSMLAQDALNRIESITKREVVKYPQTSKQIKNYDIKFNNVSFTYPDTDVEVLHDINLNIKSGTTVAFVGKSGGGKSTLVSLIPRFYDVTKGSIEIGGVDVKDMNEKDLLDKISFVFQDNKLLKKSLYENIKMGFDVDKNDVLDALHKAQCDDIIAKFSTGLDTKIGTEGVYLSGGETQRMTLARAIVKNAPILLLDEATAYADSDNEYLMQKAILELSKSKTTIMIAHRLSTIVNVDCIYVVDDGKIIESGTHKELIANGGLYAEMWSQYRQSVDWKVGEFVCY</sequence>
<dbReference type="SUPFAM" id="SSF90123">
    <property type="entry name" value="ABC transporter transmembrane region"/>
    <property type="match status" value="1"/>
</dbReference>
<evidence type="ECO:0000259" key="9">
    <source>
        <dbReference type="PROSITE" id="PS50929"/>
    </source>
</evidence>
<dbReference type="SMART" id="SM00382">
    <property type="entry name" value="AAA"/>
    <property type="match status" value="1"/>
</dbReference>
<evidence type="ECO:0000256" key="4">
    <source>
        <dbReference type="ARBA" id="ARBA00022840"/>
    </source>
</evidence>
<evidence type="ECO:0000256" key="3">
    <source>
        <dbReference type="ARBA" id="ARBA00022741"/>
    </source>
</evidence>
<proteinExistence type="predicted"/>
<dbReference type="PANTHER" id="PTHR24221">
    <property type="entry name" value="ATP-BINDING CASSETTE SUB-FAMILY B"/>
    <property type="match status" value="1"/>
</dbReference>
<organism evidence="10">
    <name type="scientific">Intestinibacter bartlettii</name>
    <dbReference type="NCBI Taxonomy" id="261299"/>
    <lineage>
        <taxon>Bacteria</taxon>
        <taxon>Bacillati</taxon>
        <taxon>Bacillota</taxon>
        <taxon>Clostridia</taxon>
        <taxon>Peptostreptococcales</taxon>
        <taxon>Peptostreptococcaceae</taxon>
        <taxon>Intestinibacter</taxon>
    </lineage>
</organism>
<evidence type="ECO:0000256" key="5">
    <source>
        <dbReference type="ARBA" id="ARBA00022989"/>
    </source>
</evidence>
<feature type="transmembrane region" description="Helical" evidence="7">
    <location>
        <begin position="63"/>
        <end position="88"/>
    </location>
</feature>
<dbReference type="GO" id="GO:0016887">
    <property type="term" value="F:ATP hydrolysis activity"/>
    <property type="evidence" value="ECO:0007669"/>
    <property type="project" value="InterPro"/>
</dbReference>
<dbReference type="Gene3D" id="1.20.1560.10">
    <property type="entry name" value="ABC transporter type 1, transmembrane domain"/>
    <property type="match status" value="1"/>
</dbReference>
<dbReference type="Pfam" id="PF00005">
    <property type="entry name" value="ABC_tran"/>
    <property type="match status" value="1"/>
</dbReference>
<dbReference type="PROSITE" id="PS50929">
    <property type="entry name" value="ABC_TM1F"/>
    <property type="match status" value="1"/>
</dbReference>
<dbReference type="InterPro" id="IPR011527">
    <property type="entry name" value="ABC1_TM_dom"/>
</dbReference>
<protein>
    <submittedName>
        <fullName evidence="10">Multidrug export ATP-binding/permease protein</fullName>
        <ecNumber evidence="10">3.6.3.-</ecNumber>
    </submittedName>
</protein>
<accession>A0A6N3ATF0</accession>
<evidence type="ECO:0000256" key="6">
    <source>
        <dbReference type="ARBA" id="ARBA00023136"/>
    </source>
</evidence>
<keyword evidence="6 7" id="KW-0472">Membrane</keyword>
<reference evidence="10" key="1">
    <citation type="submission" date="2019-11" db="EMBL/GenBank/DDBJ databases">
        <authorList>
            <person name="Feng L."/>
        </authorList>
    </citation>
    <scope>NUCLEOTIDE SEQUENCE</scope>
    <source>
        <strain evidence="10">IbartlettiiLFYP30</strain>
    </source>
</reference>
<name>A0A6N3ATF0_9FIRM</name>
<evidence type="ECO:0000256" key="7">
    <source>
        <dbReference type="SAM" id="Phobius"/>
    </source>
</evidence>
<comment type="subcellular location">
    <subcellularLocation>
        <location evidence="1">Cell membrane</location>
        <topology evidence="1">Multi-pass membrane protein</topology>
    </subcellularLocation>
</comment>
<keyword evidence="5 7" id="KW-1133">Transmembrane helix</keyword>
<feature type="domain" description="ABC transmembrane type-1" evidence="9">
    <location>
        <begin position="20"/>
        <end position="273"/>
    </location>
</feature>
<dbReference type="SUPFAM" id="SSF52540">
    <property type="entry name" value="P-loop containing nucleoside triphosphate hydrolases"/>
    <property type="match status" value="1"/>
</dbReference>
<dbReference type="PANTHER" id="PTHR24221:SF397">
    <property type="entry name" value="ABC TRANSPORTER, ATP-BINDING TRANSMEMBRANE PROTEIN"/>
    <property type="match status" value="1"/>
</dbReference>
<feature type="transmembrane region" description="Helical" evidence="7">
    <location>
        <begin position="251"/>
        <end position="271"/>
    </location>
</feature>
<feature type="domain" description="ABC transporter" evidence="8">
    <location>
        <begin position="340"/>
        <end position="574"/>
    </location>
</feature>
<dbReference type="GO" id="GO:0140359">
    <property type="term" value="F:ABC-type transporter activity"/>
    <property type="evidence" value="ECO:0007669"/>
    <property type="project" value="InterPro"/>
</dbReference>
<gene>
    <name evidence="10" type="ORF">IBLFYP30_01296</name>
</gene>
<keyword evidence="10" id="KW-0378">Hydrolase</keyword>
<keyword evidence="4 10" id="KW-0067">ATP-binding</keyword>
<dbReference type="InterPro" id="IPR027417">
    <property type="entry name" value="P-loop_NTPase"/>
</dbReference>
<feature type="transmembrane region" description="Helical" evidence="7">
    <location>
        <begin position="20"/>
        <end position="43"/>
    </location>
</feature>
<dbReference type="RefSeq" id="WP_024037162.1">
    <property type="nucleotide sequence ID" value="NZ_CACRUE010000022.1"/>
</dbReference>
<keyword evidence="2 7" id="KW-0812">Transmembrane</keyword>
<feature type="transmembrane region" description="Helical" evidence="7">
    <location>
        <begin position="283"/>
        <end position="302"/>
    </location>
</feature>
<evidence type="ECO:0000256" key="2">
    <source>
        <dbReference type="ARBA" id="ARBA00022692"/>
    </source>
</evidence>
<dbReference type="InterPro" id="IPR039421">
    <property type="entry name" value="Type_1_exporter"/>
</dbReference>
<evidence type="ECO:0000259" key="8">
    <source>
        <dbReference type="PROSITE" id="PS50893"/>
    </source>
</evidence>
<dbReference type="InterPro" id="IPR003593">
    <property type="entry name" value="AAA+_ATPase"/>
</dbReference>
<evidence type="ECO:0000313" key="10">
    <source>
        <dbReference type="EMBL" id="VYT91002.1"/>
    </source>
</evidence>
<dbReference type="GO" id="GO:0034040">
    <property type="term" value="F:ATPase-coupled lipid transmembrane transporter activity"/>
    <property type="evidence" value="ECO:0007669"/>
    <property type="project" value="TreeGrafter"/>
</dbReference>
<dbReference type="Pfam" id="PF00664">
    <property type="entry name" value="ABC_membrane"/>
    <property type="match status" value="1"/>
</dbReference>
<dbReference type="Gene3D" id="3.40.50.300">
    <property type="entry name" value="P-loop containing nucleotide triphosphate hydrolases"/>
    <property type="match status" value="1"/>
</dbReference>
<dbReference type="InterPro" id="IPR003439">
    <property type="entry name" value="ABC_transporter-like_ATP-bd"/>
</dbReference>